<sequence>MFWYRQLPGRRLEPILQSFSPDDTFSYSYLRAGEHFTVEKNHTLVIRNVTREDAATYYCSKLEKDVCRFGDGIELRVDVRQQESVKNTRRHCLELEIPPTKEDLEGEYQAMGGGFLHWGHFEMMRLTINRKIDSETTFARWGVNAPDKPITRKGLGKRMGGGKGEIDHYVTPVRCGRIIVELGGHVEFQEVEPVLTEVVKKLPFPAKVVSRESLAAMKQEEQELELNNQNPWTFKRIVSTNMLGIRKVLSPYDLKYQGKYSGKFRIPGRV</sequence>
<evidence type="ECO:0000256" key="4">
    <source>
        <dbReference type="ARBA" id="ARBA00035302"/>
    </source>
</evidence>
<evidence type="ECO:0000256" key="3">
    <source>
        <dbReference type="ARBA" id="ARBA00023274"/>
    </source>
</evidence>
<dbReference type="AlphaFoldDB" id="A0A8X7XAH0"/>
<keyword evidence="8" id="KW-1185">Reference proteome</keyword>
<feature type="non-terminal residue" evidence="7">
    <location>
        <position position="270"/>
    </location>
</feature>
<dbReference type="GO" id="GO:0003735">
    <property type="term" value="F:structural constituent of ribosome"/>
    <property type="evidence" value="ECO:0007669"/>
    <property type="project" value="InterPro"/>
</dbReference>
<dbReference type="InterPro" id="IPR013783">
    <property type="entry name" value="Ig-like_fold"/>
</dbReference>
<dbReference type="Proteomes" id="UP000886611">
    <property type="component" value="Unassembled WGS sequence"/>
</dbReference>
<dbReference type="InterPro" id="IPR007110">
    <property type="entry name" value="Ig-like_dom"/>
</dbReference>
<dbReference type="PANTHER" id="PTHR12220">
    <property type="entry name" value="50S/60S RIBOSOMAL PROTEIN L16"/>
    <property type="match status" value="1"/>
</dbReference>
<dbReference type="InterPro" id="IPR036179">
    <property type="entry name" value="Ig-like_dom_sf"/>
</dbReference>
<feature type="domain" description="Ig-like" evidence="6">
    <location>
        <begin position="1"/>
        <end position="59"/>
    </location>
</feature>
<evidence type="ECO:0000256" key="5">
    <source>
        <dbReference type="ARBA" id="ARBA00035440"/>
    </source>
</evidence>
<evidence type="ECO:0000313" key="8">
    <source>
        <dbReference type="Proteomes" id="UP000886611"/>
    </source>
</evidence>
<dbReference type="SUPFAM" id="SSF54686">
    <property type="entry name" value="Ribosomal protein L16p/L10e"/>
    <property type="match status" value="1"/>
</dbReference>
<proteinExistence type="inferred from homology"/>
<dbReference type="Gene3D" id="3.90.1170.10">
    <property type="entry name" value="Ribosomal protein L10e/L16"/>
    <property type="match status" value="1"/>
</dbReference>
<evidence type="ECO:0000259" key="6">
    <source>
        <dbReference type="PROSITE" id="PS50835"/>
    </source>
</evidence>
<dbReference type="Pfam" id="PF07686">
    <property type="entry name" value="V-set"/>
    <property type="match status" value="1"/>
</dbReference>
<dbReference type="CDD" id="cd00099">
    <property type="entry name" value="IgV"/>
    <property type="match status" value="1"/>
</dbReference>
<dbReference type="GO" id="GO:0019843">
    <property type="term" value="F:rRNA binding"/>
    <property type="evidence" value="ECO:0007669"/>
    <property type="project" value="InterPro"/>
</dbReference>
<dbReference type="InterPro" id="IPR047873">
    <property type="entry name" value="Ribosomal_uL16"/>
</dbReference>
<gene>
    <name evidence="7" type="primary">Mrpl16</name>
    <name evidence="7" type="ORF">GTO96_0001842</name>
</gene>
<accession>A0A8X7XAH0</accession>
<dbReference type="InterPro" id="IPR013106">
    <property type="entry name" value="Ig_V-set"/>
</dbReference>
<protein>
    <recommendedName>
        <fullName evidence="4">Large ribosomal subunit protein uL16m</fullName>
    </recommendedName>
    <alternativeName>
        <fullName evidence="5">39S ribosomal protein L16, mitochondrial</fullName>
    </alternativeName>
</protein>
<dbReference type="PROSITE" id="PS50835">
    <property type="entry name" value="IG_LIKE"/>
    <property type="match status" value="1"/>
</dbReference>
<dbReference type="EMBL" id="JAATIS010004040">
    <property type="protein sequence ID" value="KAG2462587.1"/>
    <property type="molecule type" value="Genomic_DNA"/>
</dbReference>
<keyword evidence="3" id="KW-0687">Ribonucleoprotein</keyword>
<dbReference type="InterPro" id="IPR036920">
    <property type="entry name" value="Ribosomal_uL16_sf"/>
</dbReference>
<reference evidence="7 8" key="1">
    <citation type="journal article" date="2021" name="Cell">
        <title>Tracing the genetic footprints of vertebrate landing in non-teleost ray-finned fishes.</title>
        <authorList>
            <person name="Bi X."/>
            <person name="Wang K."/>
            <person name="Yang L."/>
            <person name="Pan H."/>
            <person name="Jiang H."/>
            <person name="Wei Q."/>
            <person name="Fang M."/>
            <person name="Yu H."/>
            <person name="Zhu C."/>
            <person name="Cai Y."/>
            <person name="He Y."/>
            <person name="Gan X."/>
            <person name="Zeng H."/>
            <person name="Yu D."/>
            <person name="Zhu Y."/>
            <person name="Jiang H."/>
            <person name="Qiu Q."/>
            <person name="Yang H."/>
            <person name="Zhang Y.E."/>
            <person name="Wang W."/>
            <person name="Zhu M."/>
            <person name="He S."/>
            <person name="Zhang G."/>
        </authorList>
    </citation>
    <scope>NUCLEOTIDE SEQUENCE [LARGE SCALE GENOMIC DNA]</scope>
    <source>
        <strain evidence="7">Bchr_013</strain>
    </source>
</reference>
<dbReference type="Gene3D" id="2.60.40.10">
    <property type="entry name" value="Immunoglobulins"/>
    <property type="match status" value="1"/>
</dbReference>
<comment type="caution">
    <text evidence="7">The sequence shown here is derived from an EMBL/GenBank/DDBJ whole genome shotgun (WGS) entry which is preliminary data.</text>
</comment>
<evidence type="ECO:0000256" key="1">
    <source>
        <dbReference type="ARBA" id="ARBA00008931"/>
    </source>
</evidence>
<dbReference type="PANTHER" id="PTHR12220:SF13">
    <property type="entry name" value="LARGE RIBOSOMAL SUBUNIT PROTEIN UL16M"/>
    <property type="match status" value="1"/>
</dbReference>
<dbReference type="InterPro" id="IPR000114">
    <property type="entry name" value="Ribosomal_uL16_bact-type"/>
</dbReference>
<dbReference type="InterPro" id="IPR016180">
    <property type="entry name" value="Ribosomal_uL16_dom"/>
</dbReference>
<name>A0A8X7XAH0_POLSE</name>
<dbReference type="GO" id="GO:0005762">
    <property type="term" value="C:mitochondrial large ribosomal subunit"/>
    <property type="evidence" value="ECO:0007669"/>
    <property type="project" value="TreeGrafter"/>
</dbReference>
<dbReference type="CDD" id="cd01433">
    <property type="entry name" value="Ribosomal_L16_L10e"/>
    <property type="match status" value="1"/>
</dbReference>
<dbReference type="Pfam" id="PF00252">
    <property type="entry name" value="Ribosomal_L16"/>
    <property type="match status" value="1"/>
</dbReference>
<dbReference type="SUPFAM" id="SSF48726">
    <property type="entry name" value="Immunoglobulin"/>
    <property type="match status" value="1"/>
</dbReference>
<organism evidence="7 8">
    <name type="scientific">Polypterus senegalus</name>
    <name type="common">Senegal bichir</name>
    <dbReference type="NCBI Taxonomy" id="55291"/>
    <lineage>
        <taxon>Eukaryota</taxon>
        <taxon>Metazoa</taxon>
        <taxon>Chordata</taxon>
        <taxon>Craniata</taxon>
        <taxon>Vertebrata</taxon>
        <taxon>Euteleostomi</taxon>
        <taxon>Actinopterygii</taxon>
        <taxon>Polypteriformes</taxon>
        <taxon>Polypteridae</taxon>
        <taxon>Polypterus</taxon>
    </lineage>
</organism>
<evidence type="ECO:0000313" key="7">
    <source>
        <dbReference type="EMBL" id="KAG2462587.1"/>
    </source>
</evidence>
<dbReference type="GO" id="GO:0032543">
    <property type="term" value="P:mitochondrial translation"/>
    <property type="evidence" value="ECO:0007669"/>
    <property type="project" value="TreeGrafter"/>
</dbReference>
<feature type="non-terminal residue" evidence="7">
    <location>
        <position position="1"/>
    </location>
</feature>
<keyword evidence="2" id="KW-0689">Ribosomal protein</keyword>
<evidence type="ECO:0000256" key="2">
    <source>
        <dbReference type="ARBA" id="ARBA00022980"/>
    </source>
</evidence>
<comment type="similarity">
    <text evidence="1">Belongs to the universal ribosomal protein uL16 family.</text>
</comment>